<keyword evidence="1" id="KW-1015">Disulfide bond</keyword>
<gene>
    <name evidence="2" type="primary">pgant9_1</name>
    <name evidence="2" type="ORF">AVEN_188986_1</name>
</gene>
<dbReference type="Gene3D" id="3.90.550.10">
    <property type="entry name" value="Spore Coat Polysaccharide Biosynthesis Protein SpsA, Chain A"/>
    <property type="match status" value="1"/>
</dbReference>
<comment type="caution">
    <text evidence="2">The sequence shown here is derived from an EMBL/GenBank/DDBJ whole genome shotgun (WGS) entry which is preliminary data.</text>
</comment>
<dbReference type="GO" id="GO:0006493">
    <property type="term" value="P:protein O-linked glycosylation"/>
    <property type="evidence" value="ECO:0007669"/>
    <property type="project" value="TreeGrafter"/>
</dbReference>
<dbReference type="OrthoDB" id="6407183at2759"/>
<protein>
    <submittedName>
        <fullName evidence="2">Polypeptide N-acetylgalactosaminyltransferase 9</fullName>
    </submittedName>
</protein>
<sequence>MKIDSSTIQPQVDYVIVPRVLMCACVYGADYQKVSGCDSSSRLDWRREPVFGLCPSRFGKWSGWLEPLMHRIYQDPTNVVCPVIDVISDDTFQYHYRDSRGLNVGGFDWNLQFNWHPVPDRENKRRKHTWLPVQ</sequence>
<dbReference type="Proteomes" id="UP000499080">
    <property type="component" value="Unassembled WGS sequence"/>
</dbReference>
<accession>A0A4Y2JLD0</accession>
<dbReference type="PANTHER" id="PTHR11675:SF131">
    <property type="entry name" value="POLYPEPTIDE N-ACETYLGALACTOSAMINYLTRANSFERASE 9-RELATED"/>
    <property type="match status" value="1"/>
</dbReference>
<dbReference type="GO" id="GO:0005794">
    <property type="term" value="C:Golgi apparatus"/>
    <property type="evidence" value="ECO:0007669"/>
    <property type="project" value="TreeGrafter"/>
</dbReference>
<organism evidence="2 3">
    <name type="scientific">Araneus ventricosus</name>
    <name type="common">Orbweaver spider</name>
    <name type="synonym">Epeira ventricosa</name>
    <dbReference type="NCBI Taxonomy" id="182803"/>
    <lineage>
        <taxon>Eukaryota</taxon>
        <taxon>Metazoa</taxon>
        <taxon>Ecdysozoa</taxon>
        <taxon>Arthropoda</taxon>
        <taxon>Chelicerata</taxon>
        <taxon>Arachnida</taxon>
        <taxon>Araneae</taxon>
        <taxon>Araneomorphae</taxon>
        <taxon>Entelegynae</taxon>
        <taxon>Araneoidea</taxon>
        <taxon>Araneidae</taxon>
        <taxon>Araneus</taxon>
    </lineage>
</organism>
<keyword evidence="3" id="KW-1185">Reference proteome</keyword>
<evidence type="ECO:0000313" key="3">
    <source>
        <dbReference type="Proteomes" id="UP000499080"/>
    </source>
</evidence>
<evidence type="ECO:0000256" key="1">
    <source>
        <dbReference type="ARBA" id="ARBA00023157"/>
    </source>
</evidence>
<dbReference type="InterPro" id="IPR029044">
    <property type="entry name" value="Nucleotide-diphossugar_trans"/>
</dbReference>
<evidence type="ECO:0000313" key="2">
    <source>
        <dbReference type="EMBL" id="GBM90764.1"/>
    </source>
</evidence>
<reference evidence="2 3" key="1">
    <citation type="journal article" date="2019" name="Sci. Rep.">
        <title>Orb-weaving spider Araneus ventricosus genome elucidates the spidroin gene catalogue.</title>
        <authorList>
            <person name="Kono N."/>
            <person name="Nakamura H."/>
            <person name="Ohtoshi R."/>
            <person name="Moran D.A.P."/>
            <person name="Shinohara A."/>
            <person name="Yoshida Y."/>
            <person name="Fujiwara M."/>
            <person name="Mori M."/>
            <person name="Tomita M."/>
            <person name="Arakawa K."/>
        </authorList>
    </citation>
    <scope>NUCLEOTIDE SEQUENCE [LARGE SCALE GENOMIC DNA]</scope>
</reference>
<keyword evidence="2" id="KW-0808">Transferase</keyword>
<dbReference type="AlphaFoldDB" id="A0A4Y2JLD0"/>
<name>A0A4Y2JLD0_ARAVE</name>
<dbReference type="EMBL" id="BGPR01003649">
    <property type="protein sequence ID" value="GBM90764.1"/>
    <property type="molecule type" value="Genomic_DNA"/>
</dbReference>
<dbReference type="GO" id="GO:0004653">
    <property type="term" value="F:polypeptide N-acetylgalactosaminyltransferase activity"/>
    <property type="evidence" value="ECO:0007669"/>
    <property type="project" value="TreeGrafter"/>
</dbReference>
<proteinExistence type="predicted"/>
<dbReference type="PANTHER" id="PTHR11675">
    <property type="entry name" value="N-ACETYLGALACTOSAMINYLTRANSFERASE"/>
    <property type="match status" value="1"/>
</dbReference>